<dbReference type="Pfam" id="PF18337">
    <property type="entry name" value="Tudor_RapA"/>
    <property type="match status" value="1"/>
</dbReference>
<dbReference type="SMART" id="SM00490">
    <property type="entry name" value="HELICc"/>
    <property type="match status" value="1"/>
</dbReference>
<evidence type="ECO:0000256" key="8">
    <source>
        <dbReference type="ARBA" id="ARBA00023163"/>
    </source>
</evidence>
<accession>A0A370DY74</accession>
<dbReference type="AlphaFoldDB" id="A0A370DY74"/>
<evidence type="ECO:0000259" key="11">
    <source>
        <dbReference type="PROSITE" id="PS51194"/>
    </source>
</evidence>
<dbReference type="EMBL" id="QFXD01000126">
    <property type="protein sequence ID" value="RDH91286.1"/>
    <property type="molecule type" value="Genomic_DNA"/>
</dbReference>
<evidence type="ECO:0000313" key="12">
    <source>
        <dbReference type="EMBL" id="RDH91286.1"/>
    </source>
</evidence>
<evidence type="ECO:0000256" key="3">
    <source>
        <dbReference type="ARBA" id="ARBA00022806"/>
    </source>
</evidence>
<dbReference type="InterPro" id="IPR001650">
    <property type="entry name" value="Helicase_C-like"/>
</dbReference>
<dbReference type="GO" id="GO:0006355">
    <property type="term" value="P:regulation of DNA-templated transcription"/>
    <property type="evidence" value="ECO:0007669"/>
    <property type="project" value="UniProtKB-UniRule"/>
</dbReference>
<dbReference type="Pfam" id="PF18339">
    <property type="entry name" value="Tudor_1_RapA"/>
    <property type="match status" value="1"/>
</dbReference>
<comment type="caution">
    <text evidence="12">The sequence shown here is derived from an EMBL/GenBank/DDBJ whole genome shotgun (WGS) entry which is preliminary data.</text>
</comment>
<dbReference type="Pfam" id="PF00271">
    <property type="entry name" value="Helicase_C"/>
    <property type="match status" value="1"/>
</dbReference>
<dbReference type="PANTHER" id="PTHR45766">
    <property type="entry name" value="DNA ANNEALING HELICASE AND ENDONUCLEASE ZRANB3 FAMILY MEMBER"/>
    <property type="match status" value="1"/>
</dbReference>
<evidence type="ECO:0000256" key="1">
    <source>
        <dbReference type="ARBA" id="ARBA00022741"/>
    </source>
</evidence>
<keyword evidence="2 9" id="KW-0378">Hydrolase</keyword>
<keyword evidence="1 9" id="KW-0547">Nucleotide-binding</keyword>
<protein>
    <recommendedName>
        <fullName evidence="9">RNA polymerase-associated protein RapA</fullName>
        <ecNumber evidence="9">3.6.4.-</ecNumber>
    </recommendedName>
    <alternativeName>
        <fullName evidence="9">ATP-dependent helicase HepA</fullName>
    </alternativeName>
</protein>
<dbReference type="InterPro" id="IPR022737">
    <property type="entry name" value="RapA_C"/>
</dbReference>
<dbReference type="Gene3D" id="3.40.50.300">
    <property type="entry name" value="P-loop containing nucleotide triphosphate hydrolases"/>
    <property type="match status" value="1"/>
</dbReference>
<dbReference type="Pfam" id="PF00176">
    <property type="entry name" value="SNF2-rel_dom"/>
    <property type="match status" value="1"/>
</dbReference>
<dbReference type="Gene3D" id="2.30.30.930">
    <property type="match status" value="1"/>
</dbReference>
<evidence type="ECO:0000256" key="4">
    <source>
        <dbReference type="ARBA" id="ARBA00022840"/>
    </source>
</evidence>
<dbReference type="HAMAP" id="MF_01821">
    <property type="entry name" value="Helicase_RapA"/>
    <property type="match status" value="1"/>
</dbReference>
<evidence type="ECO:0000256" key="5">
    <source>
        <dbReference type="ARBA" id="ARBA00023015"/>
    </source>
</evidence>
<dbReference type="PROSITE" id="PS51194">
    <property type="entry name" value="HELICASE_CTER"/>
    <property type="match status" value="1"/>
</dbReference>
<dbReference type="SUPFAM" id="SSF52540">
    <property type="entry name" value="P-loop containing nucleoside triphosphate hydrolases"/>
    <property type="match status" value="2"/>
</dbReference>
<dbReference type="NCBIfam" id="NF003426">
    <property type="entry name" value="PRK04914.1"/>
    <property type="match status" value="1"/>
</dbReference>
<dbReference type="GO" id="GO:0004386">
    <property type="term" value="F:helicase activity"/>
    <property type="evidence" value="ECO:0007669"/>
    <property type="project" value="UniProtKB-UniRule"/>
</dbReference>
<evidence type="ECO:0000256" key="6">
    <source>
        <dbReference type="ARBA" id="ARBA00023125"/>
    </source>
</evidence>
<feature type="binding site" evidence="9">
    <location>
        <begin position="176"/>
        <end position="183"/>
    </location>
    <ligand>
        <name>ATP</name>
        <dbReference type="ChEBI" id="CHEBI:30616"/>
    </ligand>
</feature>
<comment type="function">
    <text evidence="9">Transcription regulator that activates transcription by stimulating RNA polymerase (RNAP) recycling in case of stress conditions such as supercoiled DNA or high salt concentrations. Probably acts by releasing the RNAP, when it is trapped or immobilized on tightly supercoiled DNA. Does not activate transcription on linear DNA. Probably not involved in DNA repair.</text>
</comment>
<dbReference type="PANTHER" id="PTHR45766:SF6">
    <property type="entry name" value="SWI_SNF-RELATED MATRIX-ASSOCIATED ACTIN-DEPENDENT REGULATOR OF CHROMATIN SUBFAMILY A-LIKE PROTEIN 1"/>
    <property type="match status" value="1"/>
</dbReference>
<name>A0A370DY74_9GAMM</name>
<comment type="similarity">
    <text evidence="9">Belongs to the SNF2/RAD54 helicase family. RapA subfamily.</text>
</comment>
<dbReference type="Gene3D" id="2.30.30.140">
    <property type="match status" value="1"/>
</dbReference>
<feature type="domain" description="Helicase ATP-binding" evidence="10">
    <location>
        <begin position="163"/>
        <end position="335"/>
    </location>
</feature>
<proteinExistence type="inferred from homology"/>
<keyword evidence="5 9" id="KW-0805">Transcription regulation</keyword>
<dbReference type="InterPro" id="IPR000330">
    <property type="entry name" value="SNF2_N"/>
</dbReference>
<dbReference type="InterPro" id="IPR014001">
    <property type="entry name" value="Helicase_ATP-bd"/>
</dbReference>
<evidence type="ECO:0000256" key="9">
    <source>
        <dbReference type="HAMAP-Rule" id="MF_01821"/>
    </source>
</evidence>
<dbReference type="Gene3D" id="3.40.50.10810">
    <property type="entry name" value="Tandem AAA-ATPase domain"/>
    <property type="match status" value="1"/>
</dbReference>
<gene>
    <name evidence="9" type="primary">rapA</name>
    <name evidence="12" type="ORF">DIZ79_06660</name>
</gene>
<keyword evidence="6 9" id="KW-0238">DNA-binding</keyword>
<comment type="subunit">
    <text evidence="9">Interacts with the RNAP. Has a higher affinity for the core RNAP than for the holoenzyme. Its ATPase activity is stimulated by binding to RNAP.</text>
</comment>
<dbReference type="CDD" id="cd18011">
    <property type="entry name" value="DEXDc_RapA"/>
    <property type="match status" value="1"/>
</dbReference>
<dbReference type="EC" id="3.6.4.-" evidence="9"/>
<dbReference type="InterPro" id="IPR049730">
    <property type="entry name" value="SNF2/RAD54-like_C"/>
</dbReference>
<dbReference type="InterPro" id="IPR040765">
    <property type="entry name" value="Tudor_1_RapA"/>
</dbReference>
<organism evidence="12 13">
    <name type="scientific">endosymbiont of Lamellibrachia luymesi</name>
    <dbReference type="NCBI Taxonomy" id="2200907"/>
    <lineage>
        <taxon>Bacteria</taxon>
        <taxon>Pseudomonadati</taxon>
        <taxon>Pseudomonadota</taxon>
        <taxon>Gammaproteobacteria</taxon>
        <taxon>sulfur-oxidizing symbionts</taxon>
    </lineage>
</organism>
<dbReference type="PROSITE" id="PS51192">
    <property type="entry name" value="HELICASE_ATP_BIND_1"/>
    <property type="match status" value="1"/>
</dbReference>
<dbReference type="Gene3D" id="3.30.360.80">
    <property type="match status" value="1"/>
</dbReference>
<dbReference type="InterPro" id="IPR027417">
    <property type="entry name" value="P-loop_NTPase"/>
</dbReference>
<feature type="short sequence motif" description="DEAH box" evidence="9">
    <location>
        <begin position="281"/>
        <end position="284"/>
    </location>
</feature>
<keyword evidence="7 9" id="KW-0010">Activator</keyword>
<keyword evidence="3 9" id="KW-0347">Helicase</keyword>
<dbReference type="InterPro" id="IPR057342">
    <property type="entry name" value="DEXDc_RapA"/>
</dbReference>
<dbReference type="Proteomes" id="UP000255508">
    <property type="component" value="Unassembled WGS sequence"/>
</dbReference>
<dbReference type="Pfam" id="PF12137">
    <property type="entry name" value="RapA_C"/>
    <property type="match status" value="1"/>
</dbReference>
<dbReference type="CDD" id="cd18793">
    <property type="entry name" value="SF2_C_SNF"/>
    <property type="match status" value="1"/>
</dbReference>
<dbReference type="GO" id="GO:0016817">
    <property type="term" value="F:hydrolase activity, acting on acid anhydrides"/>
    <property type="evidence" value="ECO:0007669"/>
    <property type="project" value="InterPro"/>
</dbReference>
<dbReference type="GO" id="GO:0005524">
    <property type="term" value="F:ATP binding"/>
    <property type="evidence" value="ECO:0007669"/>
    <property type="project" value="UniProtKB-UniRule"/>
</dbReference>
<keyword evidence="8 9" id="KW-0804">Transcription</keyword>
<keyword evidence="4 9" id="KW-0067">ATP-binding</keyword>
<feature type="domain" description="Helicase C-terminal" evidence="11">
    <location>
        <begin position="482"/>
        <end position="642"/>
    </location>
</feature>
<dbReference type="SMART" id="SM00487">
    <property type="entry name" value="DEXDc"/>
    <property type="match status" value="1"/>
</dbReference>
<sequence length="958" mass="107756">MIEFIPGQRWISDTESELGLGTVLKIEGRTVTLLFMAAGETRVYAMQNAPLTRVQFHTGDSVESHEGWILRISRVTESSGLLTYRGVREDGSEAKLTEGELSNFTRFNKPQDRLLAGQIDPMNWFDLRYHTLKKLGQQEKSPTYGLGGARIDLIPHQLYIAHEVATRPAPRVLLADEVGLGKTIEACLILHHQLLTGRASRALILVPDPLVHQWLVELMRRFNLRFSILDEERCQAITESGQGDNPFHAEQLVLCSLDLFNQNPDRLSQALEGSWDLLIVDEAHHLAWSEDNPSAEYLLVESLALNTPGILLLTATPEQLGREGHFARLRLLDPDRYFDLAAFLEEEQSYQPVANAVETLLTDGDLPAESGDLLLNVLDDEEGAALLQQLQDPATGSDHKKQARESLVELLLDRHGTGRVLFRNTRTRIEGFPERELHAYPLPLPEPYELPLAEPLSAAQRLTPERLYRGTGSKVWWRIDPRVDWILRFLQENPTEKVLLICAHADTTIELQEALRQKAGIGAALFHEGMSILERDRGAAWFAESENGARILLCSEIGSEGRNFQFAHHLILFDLPLDPDLLEQRIGRLDRIGQTETVKIHVPYLDPGPQTVLLRWYHEGLDAFRHNVPGAHGILSQLRPVVTQALEEDDETEAQEILLETTRKLREETFERLQQGRDHLLELGGCREPMASELVATLHSQDQAPDLQNHMNRLFNSYGLESEELGLDSMIIRPGEQVLAGGFPGLPEEGLTLTYSRATALAHEDRQFFTWEHPLVNSAMEMVIDQETGNSSAVGYKDSRIAAGQLLLEALYVVECIAPRSLQSGRFLPPTLIRVLVNDKGERLDHQISCNELTDQGKSLGAHTAAPVIRQFRNAIQKLVKLSEQKAQQQVPELIDQAASEMMDSYTSEIQRMVALKQYNPNVRDEEIEALQAQGLALHQHLQDSRLKLDAVRLVVTL</sequence>
<dbReference type="InterPro" id="IPR038718">
    <property type="entry name" value="SNF2-like_sf"/>
</dbReference>
<dbReference type="InterPro" id="IPR023949">
    <property type="entry name" value="Helicase_RapA"/>
</dbReference>
<dbReference type="InterPro" id="IPR040766">
    <property type="entry name" value="Tudor_2_RapA"/>
</dbReference>
<evidence type="ECO:0000313" key="13">
    <source>
        <dbReference type="Proteomes" id="UP000255508"/>
    </source>
</evidence>
<dbReference type="GO" id="GO:0003677">
    <property type="term" value="F:DNA binding"/>
    <property type="evidence" value="ECO:0007669"/>
    <property type="project" value="UniProtKB-KW"/>
</dbReference>
<evidence type="ECO:0000256" key="7">
    <source>
        <dbReference type="ARBA" id="ARBA00023159"/>
    </source>
</evidence>
<reference evidence="12 13" key="1">
    <citation type="journal article" date="2018" name="ISME J.">
        <title>Endosymbiont genomes yield clues of tubeworm success.</title>
        <authorList>
            <person name="Li Y."/>
            <person name="Liles M.R."/>
            <person name="Halanych K.M."/>
        </authorList>
    </citation>
    <scope>NUCLEOTIDE SEQUENCE [LARGE SCALE GENOMIC DNA]</scope>
    <source>
        <strain evidence="12">A1422</strain>
    </source>
</reference>
<evidence type="ECO:0000259" key="10">
    <source>
        <dbReference type="PROSITE" id="PS51192"/>
    </source>
</evidence>
<evidence type="ECO:0000256" key="2">
    <source>
        <dbReference type="ARBA" id="ARBA00022801"/>
    </source>
</evidence>
<dbReference type="Gene3D" id="6.10.140.1500">
    <property type="match status" value="1"/>
</dbReference>